<dbReference type="Pfam" id="PF20059">
    <property type="entry name" value="DUF6458"/>
    <property type="match status" value="1"/>
</dbReference>
<dbReference type="InterPro" id="IPR045597">
    <property type="entry name" value="DUF6458"/>
</dbReference>
<evidence type="ECO:0000313" key="4">
    <source>
        <dbReference type="EMBL" id="MFC7216843.1"/>
    </source>
</evidence>
<protein>
    <submittedName>
        <fullName evidence="4">DUF6458 family protein</fullName>
    </submittedName>
</protein>
<proteinExistence type="predicted"/>
<keyword evidence="2" id="KW-0812">Transmembrane</keyword>
<feature type="region of interest" description="Disordered" evidence="1">
    <location>
        <begin position="55"/>
        <end position="77"/>
    </location>
</feature>
<gene>
    <name evidence="4" type="ORF">ACFQLX_01450</name>
</gene>
<keyword evidence="2" id="KW-1133">Transmembrane helix</keyword>
<dbReference type="Proteomes" id="UP001596413">
    <property type="component" value="Unassembled WGS sequence"/>
</dbReference>
<dbReference type="RefSeq" id="WP_386410838.1">
    <property type="nucleotide sequence ID" value="NZ_JBHSZO010000002.1"/>
</dbReference>
<sequence length="77" mass="8252">MGLGAGILLLAVGAIFTFAVDWHIKDVDLDVVGVIMMVAGVIGLVAYLSILRRRPPPPLPPRAPAAEEEERRRGSGY</sequence>
<evidence type="ECO:0000256" key="1">
    <source>
        <dbReference type="SAM" id="MobiDB-lite"/>
    </source>
</evidence>
<keyword evidence="5" id="KW-1185">Reference proteome</keyword>
<accession>A0ABW2GBB3</accession>
<comment type="caution">
    <text evidence="4">The sequence shown here is derived from an EMBL/GenBank/DDBJ whole genome shotgun (WGS) entry which is preliminary data.</text>
</comment>
<evidence type="ECO:0000256" key="2">
    <source>
        <dbReference type="SAM" id="Phobius"/>
    </source>
</evidence>
<feature type="transmembrane region" description="Helical" evidence="2">
    <location>
        <begin position="29"/>
        <end position="50"/>
    </location>
</feature>
<dbReference type="EMBL" id="JBHSZO010000002">
    <property type="protein sequence ID" value="MFC7216843.1"/>
    <property type="molecule type" value="Genomic_DNA"/>
</dbReference>
<evidence type="ECO:0000313" key="5">
    <source>
        <dbReference type="Proteomes" id="UP001596413"/>
    </source>
</evidence>
<feature type="domain" description="DUF6458" evidence="3">
    <location>
        <begin position="1"/>
        <end position="46"/>
    </location>
</feature>
<name>A0ABW2GBB3_9ACTN</name>
<reference evidence="5" key="1">
    <citation type="journal article" date="2019" name="Int. J. Syst. Evol. Microbiol.">
        <title>The Global Catalogue of Microorganisms (GCM) 10K type strain sequencing project: providing services to taxonomists for standard genome sequencing and annotation.</title>
        <authorList>
            <consortium name="The Broad Institute Genomics Platform"/>
            <consortium name="The Broad Institute Genome Sequencing Center for Infectious Disease"/>
            <person name="Wu L."/>
            <person name="Ma J."/>
        </authorList>
    </citation>
    <scope>NUCLEOTIDE SEQUENCE [LARGE SCALE GENOMIC DNA]</scope>
    <source>
        <strain evidence="5">CGMCC 1.13681</strain>
    </source>
</reference>
<organism evidence="4 5">
    <name type="scientific">Streptomyces polyrhachis</name>
    <dbReference type="NCBI Taxonomy" id="1282885"/>
    <lineage>
        <taxon>Bacteria</taxon>
        <taxon>Bacillati</taxon>
        <taxon>Actinomycetota</taxon>
        <taxon>Actinomycetes</taxon>
        <taxon>Kitasatosporales</taxon>
        <taxon>Streptomycetaceae</taxon>
        <taxon>Streptomyces</taxon>
    </lineage>
</organism>
<evidence type="ECO:0000259" key="3">
    <source>
        <dbReference type="Pfam" id="PF20059"/>
    </source>
</evidence>
<keyword evidence="2" id="KW-0472">Membrane</keyword>